<sequence>MSKILVNFIYFTGVKREVFTNVRLTGSWNESGQYSDQWTLKQMQLETGADGCPCYTATVELDENQIGWQFHWGVKLDSPSCQDIWGIPTEVNDIHTQECHRSFKLQPKSTKPQQEEYYLTHCRRLGAQKYYLQGIAEPGIQFSVWAPNAKRVEVVFGTRTTGYIADDGSGIDTTQAPIPLCCQENGIWKTDTSISPELADFSKFDQKPYMFKIVKQDEKCAYYRTDLYSRCQIGKGGDKDAKEKGKIPSSYLDVDGAKSCSVVIDPEKIAKNFQKKVFPEIEFLPQQEFWQDEFRDGKLIARRVEDLIIYELHVGALGFGKNRPGNFEDAINLLDYLVDLGVNAIELLPMSEFDDSVNWGYETSHYFALESSAGGRDQFKHFVRECHRRGIAVILDVVYNHYTPDAERSQWFYDSNSHEDNIYYWYEGKASDYVDPTKGYVKNESTGAAPRFHEEMVRKLFISSAAALVEEFHVDGFRVDQTTSMHKYNKLEADDKQLANVNIFGAKFLRELTKTLKLINNDVILIAEDHSDWDKVTQSHEQGGLGFDAAWYADFYHNLIGDAKDGTNYAKLILTAGLDTNIPLAMDYFARVLSASADKKVVYNESHDEAGNSADKKSKRTIVAAVNSALLIGETRRYAEARTRFACGMTILSAGTPMFFMGEEVGAQKPYRYEDFLDNREDLENQRQNTGQYLFKFYQDIIRLRLGNLALKSRNIDIIHIHNTNRVIAFQRWDDQDKLLVIASLNNQPFAFGYEIENSKLNGGFWQEIFNSDDTSYGGNNVSNLETVIPVVNNIIRVVIPANGFIVLQKNLDLASAC</sequence>
<feature type="active site" description="Proton donor" evidence="5">
    <location>
        <position position="528"/>
    </location>
</feature>
<name>A0A3S1AJ64_9CYAN</name>
<organism evidence="7 8">
    <name type="scientific">Dulcicalothrix desertica PCC 7102</name>
    <dbReference type="NCBI Taxonomy" id="232991"/>
    <lineage>
        <taxon>Bacteria</taxon>
        <taxon>Bacillati</taxon>
        <taxon>Cyanobacteriota</taxon>
        <taxon>Cyanophyceae</taxon>
        <taxon>Nostocales</taxon>
        <taxon>Calotrichaceae</taxon>
        <taxon>Dulcicalothrix</taxon>
    </lineage>
</organism>
<reference evidence="7" key="2">
    <citation type="journal article" date="2019" name="Genome Biol. Evol.">
        <title>Day and night: Metabolic profiles and evolutionary relationships of six axenic non-marine cyanobacteria.</title>
        <authorList>
            <person name="Will S.E."/>
            <person name="Henke P."/>
            <person name="Boedeker C."/>
            <person name="Huang S."/>
            <person name="Brinkmann H."/>
            <person name="Rohde M."/>
            <person name="Jarek M."/>
            <person name="Friedl T."/>
            <person name="Seufert S."/>
            <person name="Schumacher M."/>
            <person name="Overmann J."/>
            <person name="Neumann-Schaal M."/>
            <person name="Petersen J."/>
        </authorList>
    </citation>
    <scope>NUCLEOTIDE SEQUENCE [LARGE SCALE GENOMIC DNA]</scope>
    <source>
        <strain evidence="7">PCC 7102</strain>
    </source>
</reference>
<dbReference type="CDD" id="cd11325">
    <property type="entry name" value="AmyAc_GTHase"/>
    <property type="match status" value="1"/>
</dbReference>
<dbReference type="GO" id="GO:0005978">
    <property type="term" value="P:glycogen biosynthetic process"/>
    <property type="evidence" value="ECO:0007669"/>
    <property type="project" value="InterPro"/>
</dbReference>
<dbReference type="OrthoDB" id="9800174at2"/>
<dbReference type="SMART" id="SM00642">
    <property type="entry name" value="Aamy"/>
    <property type="match status" value="1"/>
</dbReference>
<dbReference type="SUPFAM" id="SSF51011">
    <property type="entry name" value="Glycosyl hydrolase domain"/>
    <property type="match status" value="1"/>
</dbReference>
<dbReference type="InterPro" id="IPR006047">
    <property type="entry name" value="GH13_cat_dom"/>
</dbReference>
<dbReference type="PANTHER" id="PTHR43651">
    <property type="entry name" value="1,4-ALPHA-GLUCAN-BRANCHING ENZYME"/>
    <property type="match status" value="1"/>
</dbReference>
<dbReference type="InterPro" id="IPR037439">
    <property type="entry name" value="Branching_enzy"/>
</dbReference>
<dbReference type="GO" id="GO:0043169">
    <property type="term" value="F:cation binding"/>
    <property type="evidence" value="ECO:0007669"/>
    <property type="project" value="InterPro"/>
</dbReference>
<dbReference type="Gene3D" id="3.20.20.80">
    <property type="entry name" value="Glycosidases"/>
    <property type="match status" value="1"/>
</dbReference>
<dbReference type="SUPFAM" id="SSF51445">
    <property type="entry name" value="(Trans)glycosidases"/>
    <property type="match status" value="1"/>
</dbReference>
<protein>
    <recommendedName>
        <fullName evidence="3">1,4-alpha-glucan branching enzyme</fullName>
        <ecNumber evidence="3">2.4.1.18</ecNumber>
    </recommendedName>
</protein>
<dbReference type="Gene3D" id="2.60.40.10">
    <property type="entry name" value="Immunoglobulins"/>
    <property type="match status" value="1"/>
</dbReference>
<dbReference type="Gene3D" id="2.60.40.1180">
    <property type="entry name" value="Golgi alpha-mannosidase II"/>
    <property type="match status" value="1"/>
</dbReference>
<dbReference type="InterPro" id="IPR006048">
    <property type="entry name" value="A-amylase/branching_C"/>
</dbReference>
<feature type="active site" description="Nucleophile" evidence="5">
    <location>
        <position position="480"/>
    </location>
</feature>
<proteinExistence type="inferred from homology"/>
<dbReference type="PIRSF" id="PIRSF000463">
    <property type="entry name" value="GlgB"/>
    <property type="match status" value="1"/>
</dbReference>
<evidence type="ECO:0000313" key="8">
    <source>
        <dbReference type="Proteomes" id="UP000271624"/>
    </source>
</evidence>
<comment type="catalytic activity">
    <reaction evidence="1">
        <text>Transfers a segment of a (1-&gt;4)-alpha-D-glucan chain to a primary hydroxy group in a similar glucan chain.</text>
        <dbReference type="EC" id="2.4.1.18"/>
    </reaction>
</comment>
<reference evidence="7" key="1">
    <citation type="submission" date="2018-12" db="EMBL/GenBank/DDBJ databases">
        <authorList>
            <person name="Will S."/>
            <person name="Neumann-Schaal M."/>
            <person name="Henke P."/>
        </authorList>
    </citation>
    <scope>NUCLEOTIDE SEQUENCE</scope>
    <source>
        <strain evidence="7">PCC 7102</strain>
    </source>
</reference>
<keyword evidence="4" id="KW-0808">Transferase</keyword>
<dbReference type="RefSeq" id="WP_127084650.1">
    <property type="nucleotide sequence ID" value="NZ_RSCL01000018.1"/>
</dbReference>
<dbReference type="InterPro" id="IPR017853">
    <property type="entry name" value="GH"/>
</dbReference>
<evidence type="ECO:0000259" key="6">
    <source>
        <dbReference type="SMART" id="SM00642"/>
    </source>
</evidence>
<feature type="domain" description="Glycosyl hydrolase family 13 catalytic" evidence="6">
    <location>
        <begin position="313"/>
        <end position="705"/>
    </location>
</feature>
<accession>A0A3S1AJ64</accession>
<comment type="caution">
    <text evidence="7">The sequence shown here is derived from an EMBL/GenBank/DDBJ whole genome shotgun (WGS) entry which is preliminary data.</text>
</comment>
<dbReference type="InterPro" id="IPR013783">
    <property type="entry name" value="Ig-like_fold"/>
</dbReference>
<keyword evidence="8" id="KW-1185">Reference proteome</keyword>
<evidence type="ECO:0000256" key="1">
    <source>
        <dbReference type="ARBA" id="ARBA00000826"/>
    </source>
</evidence>
<comment type="similarity">
    <text evidence="2">Belongs to the glycosyl hydrolase 13 family. GlgB subfamily.</text>
</comment>
<evidence type="ECO:0000256" key="2">
    <source>
        <dbReference type="ARBA" id="ARBA00009000"/>
    </source>
</evidence>
<gene>
    <name evidence="7" type="primary">glgB</name>
    <name evidence="7" type="ORF">DSM106972_064650</name>
</gene>
<evidence type="ECO:0000256" key="5">
    <source>
        <dbReference type="PIRSR" id="PIRSR000463-1"/>
    </source>
</evidence>
<dbReference type="EC" id="2.4.1.18" evidence="3"/>
<dbReference type="GO" id="GO:0003844">
    <property type="term" value="F:1,4-alpha-glucan branching enzyme activity"/>
    <property type="evidence" value="ECO:0007669"/>
    <property type="project" value="UniProtKB-EC"/>
</dbReference>
<evidence type="ECO:0000313" key="7">
    <source>
        <dbReference type="EMBL" id="RUT01842.1"/>
    </source>
</evidence>
<evidence type="ECO:0000256" key="3">
    <source>
        <dbReference type="ARBA" id="ARBA00012541"/>
    </source>
</evidence>
<dbReference type="Pfam" id="PF02806">
    <property type="entry name" value="Alpha-amylase_C"/>
    <property type="match status" value="1"/>
</dbReference>
<dbReference type="InterPro" id="IPR013780">
    <property type="entry name" value="Glyco_hydro_b"/>
</dbReference>
<dbReference type="Proteomes" id="UP000271624">
    <property type="component" value="Unassembled WGS sequence"/>
</dbReference>
<dbReference type="AlphaFoldDB" id="A0A3S1AJ64"/>
<dbReference type="Pfam" id="PF00128">
    <property type="entry name" value="Alpha-amylase"/>
    <property type="match status" value="1"/>
</dbReference>
<evidence type="ECO:0000256" key="4">
    <source>
        <dbReference type="ARBA" id="ARBA00022679"/>
    </source>
</evidence>
<dbReference type="EMBL" id="RSCL01000018">
    <property type="protein sequence ID" value="RUT01842.1"/>
    <property type="molecule type" value="Genomic_DNA"/>
</dbReference>